<sequence>MRLLSATLLVTGTLGLANCRIVDEEETKTQLTKLVERAGDMNIVDINVEVEKILARLPAPIRHKHQEMRRLTFAAERERQLKIREVIPKLTIPAKQRLVRIIMVQEHKLLTQNEKRNRLTYIKKTMEPEVGRELAQYLTDQQLYRLAF</sequence>
<dbReference type="AlphaFoldDB" id="A0AA36DJ39"/>
<proteinExistence type="predicted"/>
<feature type="chain" id="PRO_5041201823" description="Lipoprotein" evidence="1">
    <location>
        <begin position="20"/>
        <end position="148"/>
    </location>
</feature>
<organism evidence="2 3">
    <name type="scientific">Mesorhabditis spiculigera</name>
    <dbReference type="NCBI Taxonomy" id="96644"/>
    <lineage>
        <taxon>Eukaryota</taxon>
        <taxon>Metazoa</taxon>
        <taxon>Ecdysozoa</taxon>
        <taxon>Nematoda</taxon>
        <taxon>Chromadorea</taxon>
        <taxon>Rhabditida</taxon>
        <taxon>Rhabditina</taxon>
        <taxon>Rhabditomorpha</taxon>
        <taxon>Rhabditoidea</taxon>
        <taxon>Rhabditidae</taxon>
        <taxon>Mesorhabditinae</taxon>
        <taxon>Mesorhabditis</taxon>
    </lineage>
</organism>
<comment type="caution">
    <text evidence="2">The sequence shown here is derived from an EMBL/GenBank/DDBJ whole genome shotgun (WGS) entry which is preliminary data.</text>
</comment>
<protein>
    <recommendedName>
        <fullName evidence="4">Lipoprotein</fullName>
    </recommendedName>
</protein>
<evidence type="ECO:0008006" key="4">
    <source>
        <dbReference type="Google" id="ProtNLM"/>
    </source>
</evidence>
<reference evidence="2" key="1">
    <citation type="submission" date="2023-06" db="EMBL/GenBank/DDBJ databases">
        <authorList>
            <person name="Delattre M."/>
        </authorList>
    </citation>
    <scope>NUCLEOTIDE SEQUENCE</scope>
    <source>
        <strain evidence="2">AF72</strain>
    </source>
</reference>
<name>A0AA36DJ39_9BILA</name>
<evidence type="ECO:0000313" key="3">
    <source>
        <dbReference type="Proteomes" id="UP001177023"/>
    </source>
</evidence>
<dbReference type="EMBL" id="CATQJA010002709">
    <property type="protein sequence ID" value="CAJ0587039.1"/>
    <property type="molecule type" value="Genomic_DNA"/>
</dbReference>
<evidence type="ECO:0000256" key="1">
    <source>
        <dbReference type="SAM" id="SignalP"/>
    </source>
</evidence>
<dbReference type="Proteomes" id="UP001177023">
    <property type="component" value="Unassembled WGS sequence"/>
</dbReference>
<gene>
    <name evidence="2" type="ORF">MSPICULIGERA_LOCUS25019</name>
</gene>
<feature type="non-terminal residue" evidence="2">
    <location>
        <position position="148"/>
    </location>
</feature>
<feature type="signal peptide" evidence="1">
    <location>
        <begin position="1"/>
        <end position="19"/>
    </location>
</feature>
<accession>A0AA36DJ39</accession>
<keyword evidence="1" id="KW-0732">Signal</keyword>
<keyword evidence="3" id="KW-1185">Reference proteome</keyword>
<evidence type="ECO:0000313" key="2">
    <source>
        <dbReference type="EMBL" id="CAJ0587039.1"/>
    </source>
</evidence>